<dbReference type="AlphaFoldDB" id="A0A380P2C4"/>
<dbReference type="GO" id="GO:0006071">
    <property type="term" value="P:glycerol metabolic process"/>
    <property type="evidence" value="ECO:0007669"/>
    <property type="project" value="TreeGrafter"/>
</dbReference>
<accession>A0A380P2C4</accession>
<keyword evidence="5" id="KW-0067">ATP-binding</keyword>
<dbReference type="EMBL" id="UHIV01000004">
    <property type="protein sequence ID" value="SUP59017.1"/>
    <property type="molecule type" value="Genomic_DNA"/>
</dbReference>
<dbReference type="SUPFAM" id="SSF53067">
    <property type="entry name" value="Actin-like ATPase domain"/>
    <property type="match status" value="1"/>
</dbReference>
<dbReference type="Gene3D" id="3.30.420.40">
    <property type="match status" value="1"/>
</dbReference>
<gene>
    <name evidence="7" type="primary">glpK_1</name>
    <name evidence="7" type="ORF">NCTC13645_01268</name>
</gene>
<evidence type="ECO:0000256" key="2">
    <source>
        <dbReference type="ARBA" id="ARBA00022679"/>
    </source>
</evidence>
<dbReference type="GO" id="GO:0004370">
    <property type="term" value="F:glycerol kinase activity"/>
    <property type="evidence" value="ECO:0007669"/>
    <property type="project" value="UniProtKB-EC"/>
</dbReference>
<proteinExistence type="inferred from homology"/>
<organism evidence="7 8">
    <name type="scientific">Weissella viridescens</name>
    <name type="common">Lactobacillus viridescens</name>
    <dbReference type="NCBI Taxonomy" id="1629"/>
    <lineage>
        <taxon>Bacteria</taxon>
        <taxon>Bacillati</taxon>
        <taxon>Bacillota</taxon>
        <taxon>Bacilli</taxon>
        <taxon>Lactobacillales</taxon>
        <taxon>Lactobacillaceae</taxon>
        <taxon>Weissella</taxon>
    </lineage>
</organism>
<protein>
    <submittedName>
        <fullName evidence="7">Glycerol kinase</fullName>
        <ecNumber evidence="7">2.7.1.30</ecNumber>
    </submittedName>
</protein>
<evidence type="ECO:0000256" key="1">
    <source>
        <dbReference type="ARBA" id="ARBA00009156"/>
    </source>
</evidence>
<keyword evidence="2 7" id="KW-0808">Transferase</keyword>
<evidence type="ECO:0000256" key="4">
    <source>
        <dbReference type="ARBA" id="ARBA00022777"/>
    </source>
</evidence>
<evidence type="ECO:0000256" key="5">
    <source>
        <dbReference type="ARBA" id="ARBA00022840"/>
    </source>
</evidence>
<dbReference type="EC" id="2.7.1.30" evidence="7"/>
<evidence type="ECO:0000259" key="6">
    <source>
        <dbReference type="Pfam" id="PF02782"/>
    </source>
</evidence>
<dbReference type="Proteomes" id="UP000254621">
    <property type="component" value="Unassembled WGS sequence"/>
</dbReference>
<dbReference type="PANTHER" id="PTHR10196:SF69">
    <property type="entry name" value="GLYCEROL KINASE"/>
    <property type="match status" value="1"/>
</dbReference>
<dbReference type="GO" id="GO:0005524">
    <property type="term" value="F:ATP binding"/>
    <property type="evidence" value="ECO:0007669"/>
    <property type="project" value="UniProtKB-KW"/>
</dbReference>
<feature type="domain" description="Carbohydrate kinase FGGY C-terminal" evidence="6">
    <location>
        <begin position="1"/>
        <end position="45"/>
    </location>
</feature>
<evidence type="ECO:0000256" key="3">
    <source>
        <dbReference type="ARBA" id="ARBA00022741"/>
    </source>
</evidence>
<evidence type="ECO:0000313" key="7">
    <source>
        <dbReference type="EMBL" id="SUP59017.1"/>
    </source>
</evidence>
<keyword evidence="4 7" id="KW-0418">Kinase</keyword>
<dbReference type="InterPro" id="IPR018485">
    <property type="entry name" value="FGGY_C"/>
</dbReference>
<comment type="similarity">
    <text evidence="1">Belongs to the FGGY kinase family.</text>
</comment>
<dbReference type="GO" id="GO:0005829">
    <property type="term" value="C:cytosol"/>
    <property type="evidence" value="ECO:0007669"/>
    <property type="project" value="TreeGrafter"/>
</dbReference>
<name>A0A380P2C4_WEIVI</name>
<reference evidence="7 8" key="1">
    <citation type="submission" date="2018-06" db="EMBL/GenBank/DDBJ databases">
        <authorList>
            <consortium name="Pathogen Informatics"/>
            <person name="Doyle S."/>
        </authorList>
    </citation>
    <scope>NUCLEOTIDE SEQUENCE [LARGE SCALE GENOMIC DNA]</scope>
    <source>
        <strain evidence="7 8">NCTC13645</strain>
    </source>
</reference>
<dbReference type="InterPro" id="IPR043129">
    <property type="entry name" value="ATPase_NBD"/>
</dbReference>
<dbReference type="Pfam" id="PF02782">
    <property type="entry name" value="FGGY_C"/>
    <property type="match status" value="1"/>
</dbReference>
<evidence type="ECO:0000313" key="8">
    <source>
        <dbReference type="Proteomes" id="UP000254621"/>
    </source>
</evidence>
<keyword evidence="3" id="KW-0547">Nucleotide-binding</keyword>
<sequence length="54" mass="5634">MHVDGGASLNNYLMQFQADLIQKPVVRAANVETTAIGAAYLAGLAVGFGQILTN</sequence>
<dbReference type="PANTHER" id="PTHR10196">
    <property type="entry name" value="SUGAR KINASE"/>
    <property type="match status" value="1"/>
</dbReference>